<comment type="cofactor">
    <cofactor evidence="1">
        <name>heme</name>
        <dbReference type="ChEBI" id="CHEBI:30413"/>
    </cofactor>
</comment>
<dbReference type="GO" id="GO:0006805">
    <property type="term" value="P:xenobiotic metabolic process"/>
    <property type="evidence" value="ECO:0007669"/>
    <property type="project" value="TreeGrafter"/>
</dbReference>
<keyword evidence="9" id="KW-0560">Oxidoreductase</keyword>
<evidence type="ECO:0000256" key="11">
    <source>
        <dbReference type="ARBA" id="ARBA00023033"/>
    </source>
</evidence>
<evidence type="ECO:0000256" key="13">
    <source>
        <dbReference type="SAM" id="Phobius"/>
    </source>
</evidence>
<keyword evidence="13" id="KW-0812">Transmembrane</keyword>
<evidence type="ECO:0000256" key="10">
    <source>
        <dbReference type="ARBA" id="ARBA00023004"/>
    </source>
</evidence>
<dbReference type="Proteomes" id="UP000549499">
    <property type="component" value="Unassembled WGS sequence"/>
</dbReference>
<keyword evidence="10" id="KW-0408">Iron</keyword>
<dbReference type="OrthoDB" id="3934656at2759"/>
<dbReference type="AlphaFoldDB" id="A0A7K5ICI7"/>
<dbReference type="GO" id="GO:0016712">
    <property type="term" value="F:oxidoreductase activity, acting on paired donors, with incorporation or reduction of molecular oxygen, reduced flavin or flavoprotein as one donor, and incorporation of one atom of oxygen"/>
    <property type="evidence" value="ECO:0007669"/>
    <property type="project" value="TreeGrafter"/>
</dbReference>
<name>A0A7K5ICI7_CROSL</name>
<comment type="subcellular location">
    <subcellularLocation>
        <location evidence="3">Endoplasmic reticulum membrane</location>
        <topology evidence="3">Peripheral membrane protein</topology>
    </subcellularLocation>
    <subcellularLocation>
        <location evidence="2">Microsome membrane</location>
        <topology evidence="2">Peripheral membrane protein</topology>
    </subcellularLocation>
</comment>
<keyword evidence="6" id="KW-0479">Metal-binding</keyword>
<evidence type="ECO:0000256" key="9">
    <source>
        <dbReference type="ARBA" id="ARBA00023002"/>
    </source>
</evidence>
<keyword evidence="11" id="KW-0503">Monooxygenase</keyword>
<gene>
    <name evidence="14" type="primary">Cyp2f3</name>
    <name evidence="14" type="ORF">CROSUL_R11596</name>
</gene>
<evidence type="ECO:0000256" key="12">
    <source>
        <dbReference type="ARBA" id="ARBA00023136"/>
    </source>
</evidence>
<evidence type="ECO:0000313" key="14">
    <source>
        <dbReference type="EMBL" id="NWS79123.1"/>
    </source>
</evidence>
<dbReference type="GO" id="GO:0019373">
    <property type="term" value="P:epoxygenase P450 pathway"/>
    <property type="evidence" value="ECO:0007669"/>
    <property type="project" value="TreeGrafter"/>
</dbReference>
<evidence type="ECO:0000256" key="8">
    <source>
        <dbReference type="ARBA" id="ARBA00022848"/>
    </source>
</evidence>
<proteinExistence type="inferred from homology"/>
<dbReference type="EMBL" id="VYZB01002320">
    <property type="protein sequence ID" value="NWS79123.1"/>
    <property type="molecule type" value="Genomic_DNA"/>
</dbReference>
<dbReference type="GO" id="GO:0020037">
    <property type="term" value="F:heme binding"/>
    <property type="evidence" value="ECO:0007669"/>
    <property type="project" value="InterPro"/>
</dbReference>
<dbReference type="InterPro" id="IPR050182">
    <property type="entry name" value="Cytochrome_P450_fam2"/>
</dbReference>
<sequence length="389" mass="44444">MDASGALSVALALGFGGLLLFWSRRRYGGSLPPGPTPLPFLGNLLQVEVTQLISSLRKLSETYGPIFTFHLGSRPCVVLSGYRMLKEALVDRAEEFSGRGDFPAVQQWSHGNGIVYGTGERWRQLRRFAITTLKSFGMGKRSAEERVREEAQHLLQHLQQTQGELFDPTFLLSCAGSNIICWLVFGERFEYEDQRFLTLMGLINANWKLMSSTWGQLLFIFPNIMRFVPGPHRRIFANYLRLADFVEEQVRKHRDTLDPQNPRDFIDCFLLKMQQGNPNTHFMEDTLSKTTVNLFFAGTETVSSTLKYGLRILLRHPEVEARLHEEIDRVVGRHRGPTMEDRSRMPYTDAVIHEIQRFADIVPMGVPHTTTCDVRLRGYTIPKVPTGIR</sequence>
<keyword evidence="7" id="KW-0256">Endoplasmic reticulum</keyword>
<keyword evidence="13" id="KW-1133">Transmembrane helix</keyword>
<dbReference type="PRINTS" id="PR00385">
    <property type="entry name" value="P450"/>
</dbReference>
<dbReference type="Gene3D" id="1.10.630.10">
    <property type="entry name" value="Cytochrome P450"/>
    <property type="match status" value="1"/>
</dbReference>
<dbReference type="GO" id="GO:0005789">
    <property type="term" value="C:endoplasmic reticulum membrane"/>
    <property type="evidence" value="ECO:0007669"/>
    <property type="project" value="UniProtKB-SubCell"/>
</dbReference>
<keyword evidence="15" id="KW-1185">Reference proteome</keyword>
<evidence type="ECO:0000256" key="4">
    <source>
        <dbReference type="ARBA" id="ARBA00010617"/>
    </source>
</evidence>
<dbReference type="GO" id="GO:0005506">
    <property type="term" value="F:iron ion binding"/>
    <property type="evidence" value="ECO:0007669"/>
    <property type="project" value="InterPro"/>
</dbReference>
<keyword evidence="5" id="KW-0349">Heme</keyword>
<dbReference type="PANTHER" id="PTHR24300">
    <property type="entry name" value="CYTOCHROME P450 508A4-RELATED"/>
    <property type="match status" value="1"/>
</dbReference>
<dbReference type="GO" id="GO:0008392">
    <property type="term" value="F:arachidonate epoxygenase activity"/>
    <property type="evidence" value="ECO:0007669"/>
    <property type="project" value="TreeGrafter"/>
</dbReference>
<comment type="caution">
    <text evidence="14">The sequence shown here is derived from an EMBL/GenBank/DDBJ whole genome shotgun (WGS) entry which is preliminary data.</text>
</comment>
<dbReference type="InterPro" id="IPR036396">
    <property type="entry name" value="Cyt_P450_sf"/>
</dbReference>
<organism evidence="14 15">
    <name type="scientific">Crotophaga sulcirostris</name>
    <name type="common">Groove-billed ani</name>
    <dbReference type="NCBI Taxonomy" id="33598"/>
    <lineage>
        <taxon>Eukaryota</taxon>
        <taxon>Metazoa</taxon>
        <taxon>Chordata</taxon>
        <taxon>Craniata</taxon>
        <taxon>Vertebrata</taxon>
        <taxon>Euteleostomi</taxon>
        <taxon>Archelosauria</taxon>
        <taxon>Archosauria</taxon>
        <taxon>Dinosauria</taxon>
        <taxon>Saurischia</taxon>
        <taxon>Theropoda</taxon>
        <taxon>Coelurosauria</taxon>
        <taxon>Aves</taxon>
        <taxon>Neognathae</taxon>
        <taxon>Neoaves</taxon>
        <taxon>Otidimorphae</taxon>
        <taxon>Cuculiformes</taxon>
        <taxon>Crotophagidae</taxon>
        <taxon>Crotophaga</taxon>
    </lineage>
</organism>
<dbReference type="SUPFAM" id="SSF48264">
    <property type="entry name" value="Cytochrome P450"/>
    <property type="match status" value="1"/>
</dbReference>
<evidence type="ECO:0000313" key="15">
    <source>
        <dbReference type="Proteomes" id="UP000549499"/>
    </source>
</evidence>
<comment type="similarity">
    <text evidence="4">Belongs to the cytochrome P450 family.</text>
</comment>
<evidence type="ECO:0000256" key="6">
    <source>
        <dbReference type="ARBA" id="ARBA00022723"/>
    </source>
</evidence>
<evidence type="ECO:0000256" key="2">
    <source>
        <dbReference type="ARBA" id="ARBA00004174"/>
    </source>
</evidence>
<protein>
    <submittedName>
        <fullName evidence="14">CP2F3 protein</fullName>
    </submittedName>
</protein>
<evidence type="ECO:0000256" key="1">
    <source>
        <dbReference type="ARBA" id="ARBA00001971"/>
    </source>
</evidence>
<dbReference type="FunFam" id="1.10.630.10:FF:000238">
    <property type="entry name" value="Cytochrome P450 2A6"/>
    <property type="match status" value="1"/>
</dbReference>
<evidence type="ECO:0000256" key="7">
    <source>
        <dbReference type="ARBA" id="ARBA00022824"/>
    </source>
</evidence>
<reference evidence="14 15" key="1">
    <citation type="submission" date="2019-09" db="EMBL/GenBank/DDBJ databases">
        <title>Bird 10,000 Genomes (B10K) Project - Family phase.</title>
        <authorList>
            <person name="Zhang G."/>
        </authorList>
    </citation>
    <scope>NUCLEOTIDE SEQUENCE [LARGE SCALE GENOMIC DNA]</scope>
    <source>
        <strain evidence="14">B10K-DU-003-44</strain>
        <tissue evidence="14">Muscle</tissue>
    </source>
</reference>
<evidence type="ECO:0000256" key="3">
    <source>
        <dbReference type="ARBA" id="ARBA00004406"/>
    </source>
</evidence>
<dbReference type="Pfam" id="PF00067">
    <property type="entry name" value="p450"/>
    <property type="match status" value="1"/>
</dbReference>
<keyword evidence="8" id="KW-0492">Microsome</keyword>
<dbReference type="PANTHER" id="PTHR24300:SF424">
    <property type="entry name" value="CYTOCHROME P450"/>
    <property type="match status" value="1"/>
</dbReference>
<dbReference type="InterPro" id="IPR002401">
    <property type="entry name" value="Cyt_P450_E_grp-I"/>
</dbReference>
<keyword evidence="12 13" id="KW-0472">Membrane</keyword>
<evidence type="ECO:0000256" key="5">
    <source>
        <dbReference type="ARBA" id="ARBA00022617"/>
    </source>
</evidence>
<dbReference type="InterPro" id="IPR001128">
    <property type="entry name" value="Cyt_P450"/>
</dbReference>
<feature type="transmembrane region" description="Helical" evidence="13">
    <location>
        <begin position="6"/>
        <end position="22"/>
    </location>
</feature>
<dbReference type="PRINTS" id="PR00463">
    <property type="entry name" value="EP450I"/>
</dbReference>
<accession>A0A7K5ICI7</accession>
<feature type="non-terminal residue" evidence="14">
    <location>
        <position position="1"/>
    </location>
</feature>
<feature type="non-terminal residue" evidence="14">
    <location>
        <position position="389"/>
    </location>
</feature>